<dbReference type="OrthoDB" id="252515at2"/>
<reference evidence="2 3" key="1">
    <citation type="submission" date="2006-02" db="EMBL/GenBank/DDBJ databases">
        <authorList>
            <person name="Amann R."/>
            <person name="Ferriera S."/>
            <person name="Johnson J."/>
            <person name="Kravitz S."/>
            <person name="Halpern A."/>
            <person name="Remington K."/>
            <person name="Beeson K."/>
            <person name="Tran B."/>
            <person name="Rogers Y.-H."/>
            <person name="Friedman R."/>
            <person name="Venter J.C."/>
        </authorList>
    </citation>
    <scope>NUCLEOTIDE SEQUENCE [LARGE SCALE GENOMIC DNA]</scope>
    <source>
        <strain evidence="2 3">DSM 3645</strain>
    </source>
</reference>
<keyword evidence="1" id="KW-0732">Signal</keyword>
<dbReference type="AlphaFoldDB" id="A3ZM70"/>
<sequence>MSLFVPRLSIVVLLALGACGCALWQSETTTEPSTLPQSNIADDTVVLETTKVRIPNMQQDAIAQMWLEVDEQFMPTSTRHHLYENGIRVGLINYHLPQQIRDLLETGSGKSGLNGQTSVLVKDGEMPIAEQRRFRKGKRGELIASDVMPELTCFVKQGDAVTGETYYQAQCRFAILTYPQGDGRVLVELTPEIQHGQPQRDFSSPRDGIFEIAHRPRSEALSDLTMKAIMSPGETLILGATDELKGAGKAFFSRADGRRQVMLIRLAASQTGNLFAAEIEKAAEPGEISPIKAESTETYGSVSFD</sequence>
<gene>
    <name evidence="2" type="ORF">DSM3645_00880</name>
</gene>
<proteinExistence type="predicted"/>
<comment type="caution">
    <text evidence="2">The sequence shown here is derived from an EMBL/GenBank/DDBJ whole genome shotgun (WGS) entry which is preliminary data.</text>
</comment>
<dbReference type="EMBL" id="AANZ01000002">
    <property type="protein sequence ID" value="EAQ82224.1"/>
    <property type="molecule type" value="Genomic_DNA"/>
</dbReference>
<dbReference type="PROSITE" id="PS51257">
    <property type="entry name" value="PROKAR_LIPOPROTEIN"/>
    <property type="match status" value="1"/>
</dbReference>
<evidence type="ECO:0000313" key="2">
    <source>
        <dbReference type="EMBL" id="EAQ82224.1"/>
    </source>
</evidence>
<name>A3ZM70_9BACT</name>
<protein>
    <submittedName>
        <fullName evidence="2">Uncharacterized protein</fullName>
    </submittedName>
</protein>
<organism evidence="2 3">
    <name type="scientific">Blastopirellula marina DSM 3645</name>
    <dbReference type="NCBI Taxonomy" id="314230"/>
    <lineage>
        <taxon>Bacteria</taxon>
        <taxon>Pseudomonadati</taxon>
        <taxon>Planctomycetota</taxon>
        <taxon>Planctomycetia</taxon>
        <taxon>Pirellulales</taxon>
        <taxon>Pirellulaceae</taxon>
        <taxon>Blastopirellula</taxon>
    </lineage>
</organism>
<evidence type="ECO:0000256" key="1">
    <source>
        <dbReference type="SAM" id="SignalP"/>
    </source>
</evidence>
<dbReference type="HOGENOM" id="CLU_955985_0_0_0"/>
<dbReference type="STRING" id="314230.DSM3645_00880"/>
<feature type="chain" id="PRO_5002663512" evidence="1">
    <location>
        <begin position="25"/>
        <end position="305"/>
    </location>
</feature>
<accession>A3ZM70</accession>
<dbReference type="Proteomes" id="UP000004358">
    <property type="component" value="Unassembled WGS sequence"/>
</dbReference>
<dbReference type="RefSeq" id="WP_002650066.1">
    <property type="nucleotide sequence ID" value="NZ_AANZ01000002.1"/>
</dbReference>
<evidence type="ECO:0000313" key="3">
    <source>
        <dbReference type="Proteomes" id="UP000004358"/>
    </source>
</evidence>
<feature type="signal peptide" evidence="1">
    <location>
        <begin position="1"/>
        <end position="24"/>
    </location>
</feature>